<dbReference type="GO" id="GO:0005829">
    <property type="term" value="C:cytosol"/>
    <property type="evidence" value="ECO:0007669"/>
    <property type="project" value="TreeGrafter"/>
</dbReference>
<dbReference type="Gene3D" id="3.90.79.10">
    <property type="entry name" value="Nucleoside Triphosphate Pyrophosphohydrolase"/>
    <property type="match status" value="1"/>
</dbReference>
<comment type="cofactor">
    <cofactor evidence="1">
        <name>Mg(2+)</name>
        <dbReference type="ChEBI" id="CHEBI:18420"/>
    </cofactor>
</comment>
<evidence type="ECO:0000259" key="3">
    <source>
        <dbReference type="PROSITE" id="PS51462"/>
    </source>
</evidence>
<reference evidence="4" key="1">
    <citation type="submission" date="2016-01" db="EMBL/GenBank/DDBJ databases">
        <authorList>
            <person name="Mcilroy J.S."/>
            <person name="Karst M S."/>
            <person name="Albertsen M."/>
        </authorList>
    </citation>
    <scope>NUCLEOTIDE SEQUENCE</scope>
    <source>
        <strain evidence="4">Cfx-K</strain>
    </source>
</reference>
<proteinExistence type="predicted"/>
<protein>
    <recommendedName>
        <fullName evidence="3">Nudix hydrolase domain-containing protein</fullName>
    </recommendedName>
</protein>
<gene>
    <name evidence="4" type="ORF">CFX0092_B0583</name>
</gene>
<evidence type="ECO:0000256" key="1">
    <source>
        <dbReference type="ARBA" id="ARBA00001946"/>
    </source>
</evidence>
<organism evidence="4 5">
    <name type="scientific">Candidatus Promineifilum breve</name>
    <dbReference type="NCBI Taxonomy" id="1806508"/>
    <lineage>
        <taxon>Bacteria</taxon>
        <taxon>Bacillati</taxon>
        <taxon>Chloroflexota</taxon>
        <taxon>Ardenticatenia</taxon>
        <taxon>Candidatus Promineifilales</taxon>
        <taxon>Candidatus Promineifilaceae</taxon>
        <taxon>Candidatus Promineifilum</taxon>
    </lineage>
</organism>
<dbReference type="CDD" id="cd03424">
    <property type="entry name" value="NUDIX_ADPRase_Nudt5_UGPPase_Nudt14"/>
    <property type="match status" value="1"/>
</dbReference>
<dbReference type="Proteomes" id="UP000215027">
    <property type="component" value="Chromosome II"/>
</dbReference>
<evidence type="ECO:0000256" key="2">
    <source>
        <dbReference type="ARBA" id="ARBA00022801"/>
    </source>
</evidence>
<feature type="domain" description="Nudix hydrolase" evidence="3">
    <location>
        <begin position="37"/>
        <end position="165"/>
    </location>
</feature>
<dbReference type="KEGG" id="pbf:CFX0092_B0583"/>
<dbReference type="PANTHER" id="PTHR11839">
    <property type="entry name" value="UDP/ADP-SUGAR PYROPHOSPHATASE"/>
    <property type="match status" value="1"/>
</dbReference>
<dbReference type="InterPro" id="IPR015797">
    <property type="entry name" value="NUDIX_hydrolase-like_dom_sf"/>
</dbReference>
<dbReference type="PROSITE" id="PS51462">
    <property type="entry name" value="NUDIX"/>
    <property type="match status" value="1"/>
</dbReference>
<dbReference type="InterPro" id="IPR000086">
    <property type="entry name" value="NUDIX_hydrolase_dom"/>
</dbReference>
<accession>A0A161JZG9</accession>
<evidence type="ECO:0000313" key="5">
    <source>
        <dbReference type="Proteomes" id="UP000215027"/>
    </source>
</evidence>
<dbReference type="EMBL" id="LN890656">
    <property type="protein sequence ID" value="CUS06117.1"/>
    <property type="molecule type" value="Genomic_DNA"/>
</dbReference>
<dbReference type="RefSeq" id="WP_095045435.1">
    <property type="nucleotide sequence ID" value="NZ_LN890656.1"/>
</dbReference>
<keyword evidence="5" id="KW-1185">Reference proteome</keyword>
<sequence length="178" mass="19648">MGYWISKRLVYEGAIIRVSTATRQSAGGGAQPFDIVEHHGGVAVVPLLGDRVLLVRQPRPVAGESLLEIPAGKLEGPDDDVMARAQAELGEEVGYRAGRLIPAAEFYVSPGYCSERIHVFLGLDLTPVVAAPEETEEIERVEVTLDEARRMLDERRFRDSKTIIGLRELLAYLERGHD</sequence>
<evidence type="ECO:0000313" key="4">
    <source>
        <dbReference type="EMBL" id="CUS06117.1"/>
    </source>
</evidence>
<dbReference type="OrthoDB" id="9806150at2"/>
<dbReference type="GO" id="GO:0016787">
    <property type="term" value="F:hydrolase activity"/>
    <property type="evidence" value="ECO:0007669"/>
    <property type="project" value="UniProtKB-KW"/>
</dbReference>
<name>A0A161JZG9_9CHLR</name>
<keyword evidence="2" id="KW-0378">Hydrolase</keyword>
<dbReference type="PANTHER" id="PTHR11839:SF18">
    <property type="entry name" value="NUDIX HYDROLASE DOMAIN-CONTAINING PROTEIN"/>
    <property type="match status" value="1"/>
</dbReference>
<dbReference type="AlphaFoldDB" id="A0A161JZG9"/>
<dbReference type="SUPFAM" id="SSF55811">
    <property type="entry name" value="Nudix"/>
    <property type="match status" value="1"/>
</dbReference>
<dbReference type="GO" id="GO:0019693">
    <property type="term" value="P:ribose phosphate metabolic process"/>
    <property type="evidence" value="ECO:0007669"/>
    <property type="project" value="TreeGrafter"/>
</dbReference>
<dbReference type="GO" id="GO:0006753">
    <property type="term" value="P:nucleoside phosphate metabolic process"/>
    <property type="evidence" value="ECO:0007669"/>
    <property type="project" value="TreeGrafter"/>
</dbReference>